<dbReference type="EMBL" id="JAVRHK010000024">
    <property type="protein sequence ID" value="MDT0678535.1"/>
    <property type="molecule type" value="Genomic_DNA"/>
</dbReference>
<dbReference type="Proteomes" id="UP001262582">
    <property type="component" value="Unassembled WGS sequence"/>
</dbReference>
<keyword evidence="1" id="KW-0732">Signal</keyword>
<sequence>MKIRIFYVLAFISFLSFTSCSNDDDQNIEPAEATLTNIEIGLNNNERGIIGRDFHLNADIVAGERIDMVSVDILPREHEEYAGDWSFNISWDEYSGLRNTTVHKHFDIPDDAVEGVYDFIITVSDENGSISEEVRTITIFLPENLPVDPDLTTFNLSLNGNFIYRNGEFTENETSLKVNDTISSQADISSGKGDGKMYLILINASLDHRPETIDAIDFSKVIVYDYYEHSNWTDTETFSNFVFDLDSFEIVRDVPQMVIGAESDNAPEPNPIEGEKQWETGTYYFGLVYENTTYNVGLFHYIEIEISGF</sequence>
<dbReference type="PROSITE" id="PS51257">
    <property type="entry name" value="PROKAR_LIPOPROTEIN"/>
    <property type="match status" value="1"/>
</dbReference>
<dbReference type="InterPro" id="IPR027829">
    <property type="entry name" value="DUF4625"/>
</dbReference>
<keyword evidence="3" id="KW-1185">Reference proteome</keyword>
<comment type="caution">
    <text evidence="2">The sequence shown here is derived from an EMBL/GenBank/DDBJ whole genome shotgun (WGS) entry which is preliminary data.</text>
</comment>
<evidence type="ECO:0000313" key="3">
    <source>
        <dbReference type="Proteomes" id="UP001262582"/>
    </source>
</evidence>
<proteinExistence type="predicted"/>
<feature type="chain" id="PRO_5047022579" evidence="1">
    <location>
        <begin position="22"/>
        <end position="309"/>
    </location>
</feature>
<dbReference type="RefSeq" id="WP_311504870.1">
    <property type="nucleotide sequence ID" value="NZ_JAVRHK010000024.1"/>
</dbReference>
<feature type="signal peptide" evidence="1">
    <location>
        <begin position="1"/>
        <end position="21"/>
    </location>
</feature>
<organism evidence="2 3">
    <name type="scientific">Autumnicola musiva</name>
    <dbReference type="NCBI Taxonomy" id="3075589"/>
    <lineage>
        <taxon>Bacteria</taxon>
        <taxon>Pseudomonadati</taxon>
        <taxon>Bacteroidota</taxon>
        <taxon>Flavobacteriia</taxon>
        <taxon>Flavobacteriales</taxon>
        <taxon>Flavobacteriaceae</taxon>
        <taxon>Autumnicola</taxon>
    </lineage>
</organism>
<evidence type="ECO:0000313" key="2">
    <source>
        <dbReference type="EMBL" id="MDT0678535.1"/>
    </source>
</evidence>
<evidence type="ECO:0000256" key="1">
    <source>
        <dbReference type="SAM" id="SignalP"/>
    </source>
</evidence>
<name>A0ABU3DAH1_9FLAO</name>
<reference evidence="2 3" key="1">
    <citation type="submission" date="2023-09" db="EMBL/GenBank/DDBJ databases">
        <authorList>
            <person name="Rey-Velasco X."/>
        </authorList>
    </citation>
    <scope>NUCLEOTIDE SEQUENCE [LARGE SCALE GENOMIC DNA]</scope>
    <source>
        <strain evidence="2 3">F117</strain>
    </source>
</reference>
<accession>A0ABU3DAH1</accession>
<protein>
    <submittedName>
        <fullName evidence="2">DUF4625 domain-containing protein</fullName>
    </submittedName>
</protein>
<gene>
    <name evidence="2" type="ORF">RM539_18295</name>
</gene>
<dbReference type="Pfam" id="PF15418">
    <property type="entry name" value="DUF4625"/>
    <property type="match status" value="1"/>
</dbReference>